<accession>A0A834IN43</accession>
<dbReference type="Proteomes" id="UP000625711">
    <property type="component" value="Unassembled WGS sequence"/>
</dbReference>
<sequence length="72" mass="7854">MRTVAVITSSSASGGLPVSARDRRTLAAVARGRRDGTLSPVRDLRETGRDYEKRRERKTVSTLLVAGRLSGR</sequence>
<gene>
    <name evidence="1" type="ORF">GWI33_003296</name>
</gene>
<evidence type="ECO:0000313" key="2">
    <source>
        <dbReference type="Proteomes" id="UP000625711"/>
    </source>
</evidence>
<comment type="caution">
    <text evidence="1">The sequence shown here is derived from an EMBL/GenBank/DDBJ whole genome shotgun (WGS) entry which is preliminary data.</text>
</comment>
<dbReference type="EMBL" id="JAACXV010000193">
    <property type="protein sequence ID" value="KAF7282082.1"/>
    <property type="molecule type" value="Genomic_DNA"/>
</dbReference>
<protein>
    <submittedName>
        <fullName evidence="1">Uncharacterized protein</fullName>
    </submittedName>
</protein>
<keyword evidence="2" id="KW-1185">Reference proteome</keyword>
<evidence type="ECO:0000313" key="1">
    <source>
        <dbReference type="EMBL" id="KAF7282082.1"/>
    </source>
</evidence>
<dbReference type="AlphaFoldDB" id="A0A834IN43"/>
<organism evidence="1 2">
    <name type="scientific">Rhynchophorus ferrugineus</name>
    <name type="common">Red palm weevil</name>
    <name type="synonym">Curculio ferrugineus</name>
    <dbReference type="NCBI Taxonomy" id="354439"/>
    <lineage>
        <taxon>Eukaryota</taxon>
        <taxon>Metazoa</taxon>
        <taxon>Ecdysozoa</taxon>
        <taxon>Arthropoda</taxon>
        <taxon>Hexapoda</taxon>
        <taxon>Insecta</taxon>
        <taxon>Pterygota</taxon>
        <taxon>Neoptera</taxon>
        <taxon>Endopterygota</taxon>
        <taxon>Coleoptera</taxon>
        <taxon>Polyphaga</taxon>
        <taxon>Cucujiformia</taxon>
        <taxon>Curculionidae</taxon>
        <taxon>Dryophthorinae</taxon>
        <taxon>Rhynchophorus</taxon>
    </lineage>
</organism>
<proteinExistence type="predicted"/>
<name>A0A834IN43_RHYFE</name>
<reference evidence="1" key="1">
    <citation type="submission" date="2020-08" db="EMBL/GenBank/DDBJ databases">
        <title>Genome sequencing and assembly of the red palm weevil Rhynchophorus ferrugineus.</title>
        <authorList>
            <person name="Dias G.B."/>
            <person name="Bergman C.M."/>
            <person name="Manee M."/>
        </authorList>
    </citation>
    <scope>NUCLEOTIDE SEQUENCE</scope>
    <source>
        <strain evidence="1">AA-2017</strain>
        <tissue evidence="1">Whole larva</tissue>
    </source>
</reference>